<keyword evidence="2" id="KW-0687">Ribonucleoprotein</keyword>
<gene>
    <name evidence="2" type="ORF">D623_10002462</name>
</gene>
<sequence>MEVEEAEKLDTKEKKPGAKKADAGDKVKKGNPKVGMCKKRSPTEVKPCPGQRNWQIFLEGYVFLKAMHKWKYSVAKSWIETEEEKVLAAVTNPVGSDKKGGAQVLTLCKIPRYYPTEDVPPKLLNHNKKPFGQHVRKLWANIILTVLSGHHGVKRVVFLKQLCRGLNVCNSVP</sequence>
<dbReference type="GO" id="GO:0003735">
    <property type="term" value="F:structural constituent of ribosome"/>
    <property type="evidence" value="ECO:0007669"/>
    <property type="project" value="InterPro"/>
</dbReference>
<dbReference type="Proteomes" id="UP000052978">
    <property type="component" value="Unassembled WGS sequence"/>
</dbReference>
<dbReference type="GO" id="GO:0002181">
    <property type="term" value="P:cytoplasmic translation"/>
    <property type="evidence" value="ECO:0007669"/>
    <property type="project" value="TreeGrafter"/>
</dbReference>
<keyword evidence="3" id="KW-1185">Reference proteome</keyword>
<dbReference type="GO" id="GO:0003723">
    <property type="term" value="F:RNA binding"/>
    <property type="evidence" value="ECO:0007669"/>
    <property type="project" value="TreeGrafter"/>
</dbReference>
<dbReference type="AlphaFoldDB" id="S7PBP4"/>
<feature type="region of interest" description="Disordered" evidence="1">
    <location>
        <begin position="1"/>
        <end position="45"/>
    </location>
</feature>
<accession>S7PBP4</accession>
<name>S7PBP4_MYOBR</name>
<proteinExistence type="predicted"/>
<feature type="compositionally biased region" description="Basic and acidic residues" evidence="1">
    <location>
        <begin position="1"/>
        <end position="28"/>
    </location>
</feature>
<evidence type="ECO:0000256" key="1">
    <source>
        <dbReference type="SAM" id="MobiDB-lite"/>
    </source>
</evidence>
<dbReference type="GO" id="GO:0022625">
    <property type="term" value="C:cytosolic large ribosomal subunit"/>
    <property type="evidence" value="ECO:0007669"/>
    <property type="project" value="TreeGrafter"/>
</dbReference>
<keyword evidence="2" id="KW-0689">Ribosomal protein</keyword>
<organism evidence="2 3">
    <name type="scientific">Myotis brandtii</name>
    <name type="common">Brandt's bat</name>
    <dbReference type="NCBI Taxonomy" id="109478"/>
    <lineage>
        <taxon>Eukaryota</taxon>
        <taxon>Metazoa</taxon>
        <taxon>Chordata</taxon>
        <taxon>Craniata</taxon>
        <taxon>Vertebrata</taxon>
        <taxon>Euteleostomi</taxon>
        <taxon>Mammalia</taxon>
        <taxon>Eutheria</taxon>
        <taxon>Laurasiatheria</taxon>
        <taxon>Chiroptera</taxon>
        <taxon>Yangochiroptera</taxon>
        <taxon>Vespertilionidae</taxon>
        <taxon>Myotis</taxon>
    </lineage>
</organism>
<dbReference type="EMBL" id="KE161753">
    <property type="protein sequence ID" value="EPQ05182.1"/>
    <property type="molecule type" value="Genomic_DNA"/>
</dbReference>
<dbReference type="InterPro" id="IPR000915">
    <property type="entry name" value="60S_ribosomal_eL6"/>
</dbReference>
<dbReference type="PANTHER" id="PTHR10715:SF0">
    <property type="entry name" value="LARGE RIBOSOMAL SUBUNIT PROTEIN EL6"/>
    <property type="match status" value="1"/>
</dbReference>
<evidence type="ECO:0000313" key="3">
    <source>
        <dbReference type="Proteomes" id="UP000052978"/>
    </source>
</evidence>
<dbReference type="PANTHER" id="PTHR10715">
    <property type="entry name" value="60S RIBOSOMAL PROTEIN L6"/>
    <property type="match status" value="1"/>
</dbReference>
<evidence type="ECO:0000313" key="2">
    <source>
        <dbReference type="EMBL" id="EPQ05182.1"/>
    </source>
</evidence>
<protein>
    <submittedName>
        <fullName evidence="2">60S ribosomal protein L6</fullName>
    </submittedName>
</protein>
<dbReference type="GO" id="GO:0000027">
    <property type="term" value="P:ribosomal large subunit assembly"/>
    <property type="evidence" value="ECO:0007669"/>
    <property type="project" value="TreeGrafter"/>
</dbReference>
<reference evidence="2 3" key="1">
    <citation type="journal article" date="2013" name="Nat. Commun.">
        <title>Genome analysis reveals insights into physiology and longevity of the Brandt's bat Myotis brandtii.</title>
        <authorList>
            <person name="Seim I."/>
            <person name="Fang X."/>
            <person name="Xiong Z."/>
            <person name="Lobanov A.V."/>
            <person name="Huang Z."/>
            <person name="Ma S."/>
            <person name="Feng Y."/>
            <person name="Turanov A.A."/>
            <person name="Zhu Y."/>
            <person name="Lenz T.L."/>
            <person name="Gerashchenko M.V."/>
            <person name="Fan D."/>
            <person name="Hee Yim S."/>
            <person name="Yao X."/>
            <person name="Jordan D."/>
            <person name="Xiong Y."/>
            <person name="Ma Y."/>
            <person name="Lyapunov A.N."/>
            <person name="Chen G."/>
            <person name="Kulakova O.I."/>
            <person name="Sun Y."/>
            <person name="Lee S.G."/>
            <person name="Bronson R.T."/>
            <person name="Moskalev A.A."/>
            <person name="Sunyaev S.R."/>
            <person name="Zhang G."/>
            <person name="Krogh A."/>
            <person name="Wang J."/>
            <person name="Gladyshev V.N."/>
        </authorList>
    </citation>
    <scope>NUCLEOTIDE SEQUENCE [LARGE SCALE GENOMIC DNA]</scope>
</reference>